<protein>
    <submittedName>
        <fullName evidence="1">Uncharacterized protein</fullName>
    </submittedName>
</protein>
<organism evidence="1 2">
    <name type="scientific">Daedalea quercina L-15889</name>
    <dbReference type="NCBI Taxonomy" id="1314783"/>
    <lineage>
        <taxon>Eukaryota</taxon>
        <taxon>Fungi</taxon>
        <taxon>Dikarya</taxon>
        <taxon>Basidiomycota</taxon>
        <taxon>Agaricomycotina</taxon>
        <taxon>Agaricomycetes</taxon>
        <taxon>Polyporales</taxon>
        <taxon>Fomitopsis</taxon>
    </lineage>
</organism>
<evidence type="ECO:0000313" key="2">
    <source>
        <dbReference type="Proteomes" id="UP000076727"/>
    </source>
</evidence>
<reference evidence="1 2" key="1">
    <citation type="journal article" date="2016" name="Mol. Biol. Evol.">
        <title>Comparative Genomics of Early-Diverging Mushroom-Forming Fungi Provides Insights into the Origins of Lignocellulose Decay Capabilities.</title>
        <authorList>
            <person name="Nagy L.G."/>
            <person name="Riley R."/>
            <person name="Tritt A."/>
            <person name="Adam C."/>
            <person name="Daum C."/>
            <person name="Floudas D."/>
            <person name="Sun H."/>
            <person name="Yadav J.S."/>
            <person name="Pangilinan J."/>
            <person name="Larsson K.H."/>
            <person name="Matsuura K."/>
            <person name="Barry K."/>
            <person name="Labutti K."/>
            <person name="Kuo R."/>
            <person name="Ohm R.A."/>
            <person name="Bhattacharya S.S."/>
            <person name="Shirouzu T."/>
            <person name="Yoshinaga Y."/>
            <person name="Martin F.M."/>
            <person name="Grigoriev I.V."/>
            <person name="Hibbett D.S."/>
        </authorList>
    </citation>
    <scope>NUCLEOTIDE SEQUENCE [LARGE SCALE GENOMIC DNA]</scope>
    <source>
        <strain evidence="1 2">L-15889</strain>
    </source>
</reference>
<dbReference type="EMBL" id="KV429036">
    <property type="protein sequence ID" value="KZT73676.1"/>
    <property type="molecule type" value="Genomic_DNA"/>
</dbReference>
<dbReference type="AlphaFoldDB" id="A0A165TMR4"/>
<keyword evidence="2" id="KW-1185">Reference proteome</keyword>
<dbReference type="OrthoDB" id="2813857at2759"/>
<sequence length="60" mass="6706">MYSNARTFKSSLRFVSPRVPTCLRFIADRYGIQREGIRATGKKDDMIAALVAKYPGGVQP</sequence>
<name>A0A165TMR4_9APHY</name>
<dbReference type="Proteomes" id="UP000076727">
    <property type="component" value="Unassembled WGS sequence"/>
</dbReference>
<proteinExistence type="predicted"/>
<gene>
    <name evidence="1" type="ORF">DAEQUDRAFT_721747</name>
</gene>
<evidence type="ECO:0000313" key="1">
    <source>
        <dbReference type="EMBL" id="KZT73676.1"/>
    </source>
</evidence>
<accession>A0A165TMR4</accession>